<protein>
    <submittedName>
        <fullName evidence="10">Allantoate amidohydrolase</fullName>
    </submittedName>
</protein>
<dbReference type="NCBIfam" id="TIGR01879">
    <property type="entry name" value="hydantase"/>
    <property type="match status" value="1"/>
</dbReference>
<evidence type="ECO:0000256" key="1">
    <source>
        <dbReference type="ARBA" id="ARBA00001936"/>
    </source>
</evidence>
<comment type="cofactor">
    <cofactor evidence="1">
        <name>Mn(2+)</name>
        <dbReference type="ChEBI" id="CHEBI:29035"/>
    </cofactor>
</comment>
<evidence type="ECO:0000256" key="2">
    <source>
        <dbReference type="ARBA" id="ARBA00006153"/>
    </source>
</evidence>
<dbReference type="GeneID" id="78254849"/>
<evidence type="ECO:0000256" key="6">
    <source>
        <dbReference type="ARBA" id="ARBA00023211"/>
    </source>
</evidence>
<evidence type="ECO:0000256" key="5">
    <source>
        <dbReference type="ARBA" id="ARBA00022801"/>
    </source>
</evidence>
<feature type="binding site" evidence="7">
    <location>
        <position position="93"/>
    </location>
    <ligand>
        <name>Zn(2+)</name>
        <dbReference type="ChEBI" id="CHEBI:29105"/>
        <label>2</label>
    </ligand>
</feature>
<feature type="binding site" evidence="8">
    <location>
        <position position="289"/>
    </location>
    <ligand>
        <name>allantoate</name>
        <dbReference type="ChEBI" id="CHEBI:17536"/>
    </ligand>
</feature>
<feature type="binding site" evidence="8">
    <location>
        <position position="217"/>
    </location>
    <ligand>
        <name>allantoate</name>
        <dbReference type="ChEBI" id="CHEBI:17536"/>
    </ligand>
</feature>
<feature type="binding site" evidence="7">
    <location>
        <position position="93"/>
    </location>
    <ligand>
        <name>Zn(2+)</name>
        <dbReference type="ChEBI" id="CHEBI:29105"/>
        <label>1</label>
    </ligand>
</feature>
<organism evidence="10 11">
    <name type="scientific">Alteromonas australica</name>
    <dbReference type="NCBI Taxonomy" id="589873"/>
    <lineage>
        <taxon>Bacteria</taxon>
        <taxon>Pseudomonadati</taxon>
        <taxon>Pseudomonadota</taxon>
        <taxon>Gammaproteobacteria</taxon>
        <taxon>Alteromonadales</taxon>
        <taxon>Alteromonadaceae</taxon>
        <taxon>Alteromonas/Salinimonas group</taxon>
        <taxon>Alteromonas</taxon>
    </lineage>
</organism>
<dbReference type="GO" id="GO:0046872">
    <property type="term" value="F:metal ion binding"/>
    <property type="evidence" value="ECO:0007669"/>
    <property type="project" value="UniProtKB-KW"/>
</dbReference>
<evidence type="ECO:0000256" key="4">
    <source>
        <dbReference type="ARBA" id="ARBA00022723"/>
    </source>
</evidence>
<dbReference type="CDD" id="cd03884">
    <property type="entry name" value="M20_bAS"/>
    <property type="match status" value="1"/>
</dbReference>
<feature type="binding site" evidence="8">
    <location>
        <position position="276"/>
    </location>
    <ligand>
        <name>allantoate</name>
        <dbReference type="ChEBI" id="CHEBI:17536"/>
    </ligand>
</feature>
<dbReference type="InterPro" id="IPR010158">
    <property type="entry name" value="Amidase_Cbmase"/>
</dbReference>
<accession>A0A075P5P3</accession>
<dbReference type="SUPFAM" id="SSF53187">
    <property type="entry name" value="Zn-dependent exopeptidases"/>
    <property type="match status" value="1"/>
</dbReference>
<keyword evidence="11" id="KW-1185">Reference proteome</keyword>
<feature type="domain" description="Peptidase M20 dimerisation" evidence="9">
    <location>
        <begin position="213"/>
        <end position="311"/>
    </location>
</feature>
<dbReference type="PANTHER" id="PTHR32494">
    <property type="entry name" value="ALLANTOATE DEIMINASE-RELATED"/>
    <property type="match status" value="1"/>
</dbReference>
<dbReference type="GO" id="GO:0016813">
    <property type="term" value="F:hydrolase activity, acting on carbon-nitrogen (but not peptide) bonds, in linear amidines"/>
    <property type="evidence" value="ECO:0007669"/>
    <property type="project" value="InterPro"/>
</dbReference>
<sequence>MTEFADAAAQVMARCETLGTLSQDPSCLDRRYLTEQHKLANQLTSGWMIEAGMTTWQDAAGNIWGRYSSAVPNAPRMILGSHLDTVPNGGKYDGMLGVVAAITLVALFNGEQKKFPYHIDIVGFCDEEGTRFGTTLLGSRALTGKWQDEWRRLKDENGVSLEQAMAEFGLNFDEVPSAAIPATDVLAYLELHIEQGPVLEQENLPIGVVSAIAGAKRFNINVQGMAGHAGTVPMSMRHDALCASAEMLLAVESISQQRAGVVATVGKIENAPNGVNVISGKTVFSLDIRSEDDNLRDAVLAEILQKFEHIAALRNVKLEIEQTHSAPAVLCDEALKAALVKGVEASNIPAKILASGAGHDAMAMAELCPVAMLFTRCKGGISHHPAESITHQDVEASLSALHHTIGALHSNISALG</sequence>
<evidence type="ECO:0000313" key="11">
    <source>
        <dbReference type="Proteomes" id="UP000056090"/>
    </source>
</evidence>
<keyword evidence="7" id="KW-0862">Zinc</keyword>
<dbReference type="Pfam" id="PF07687">
    <property type="entry name" value="M20_dimer"/>
    <property type="match status" value="1"/>
</dbReference>
<dbReference type="RefSeq" id="WP_044056798.1">
    <property type="nucleotide sequence ID" value="NZ_CBCSKJ010000001.1"/>
</dbReference>
<dbReference type="Gene3D" id="3.40.630.10">
    <property type="entry name" value="Zn peptidases"/>
    <property type="match status" value="1"/>
</dbReference>
<comment type="cofactor">
    <cofactor evidence="7">
        <name>Zn(2+)</name>
        <dbReference type="ChEBI" id="CHEBI:29105"/>
    </cofactor>
    <text evidence="7">Binds 2 Zn(2+) ions per subunit.</text>
</comment>
<comment type="similarity">
    <text evidence="2">Belongs to the peptidase M20 family.</text>
</comment>
<evidence type="ECO:0000256" key="8">
    <source>
        <dbReference type="PIRSR" id="PIRSR001235-2"/>
    </source>
</evidence>
<dbReference type="InterPro" id="IPR002933">
    <property type="entry name" value="Peptidase_M20"/>
</dbReference>
<dbReference type="PIRSF" id="PIRSF001235">
    <property type="entry name" value="Amidase_carbamoylase"/>
    <property type="match status" value="1"/>
</dbReference>
<evidence type="ECO:0000259" key="9">
    <source>
        <dbReference type="Pfam" id="PF07687"/>
    </source>
</evidence>
<dbReference type="InterPro" id="IPR011650">
    <property type="entry name" value="Peptidase_M20_dimer"/>
</dbReference>
<dbReference type="NCBIfam" id="NF006771">
    <property type="entry name" value="PRK09290.1-5"/>
    <property type="match status" value="1"/>
</dbReference>
<dbReference type="NCBIfam" id="NF006775">
    <property type="entry name" value="PRK09290.2-5"/>
    <property type="match status" value="1"/>
</dbReference>
<dbReference type="AlphaFoldDB" id="A0A075P5P3"/>
<feature type="binding site" evidence="7">
    <location>
        <position position="383"/>
    </location>
    <ligand>
        <name>Zn(2+)</name>
        <dbReference type="ChEBI" id="CHEBI:29105"/>
        <label>2</label>
    </ligand>
</feature>
<reference evidence="10 11" key="1">
    <citation type="submission" date="2014-06" db="EMBL/GenBank/DDBJ databases">
        <title>Genomes of Alteromonas australica, a world apart.</title>
        <authorList>
            <person name="Gonzaga A."/>
            <person name="Lopez-Perez M."/>
            <person name="Rodriguez-Valera F."/>
        </authorList>
    </citation>
    <scope>NUCLEOTIDE SEQUENCE [LARGE SCALE GENOMIC DNA]</scope>
    <source>
        <strain evidence="10 11">H 17</strain>
    </source>
</reference>
<dbReference type="Gene3D" id="3.30.70.360">
    <property type="match status" value="1"/>
</dbReference>
<dbReference type="Pfam" id="PF01546">
    <property type="entry name" value="Peptidase_M20"/>
    <property type="match status" value="1"/>
</dbReference>
<keyword evidence="6" id="KW-0464">Manganese</keyword>
<dbReference type="EMBL" id="CP008849">
    <property type="protein sequence ID" value="AIF98622.1"/>
    <property type="molecule type" value="Genomic_DNA"/>
</dbReference>
<gene>
    <name evidence="10" type="ORF">EP13_07975</name>
</gene>
<feature type="binding site" evidence="7">
    <location>
        <position position="82"/>
    </location>
    <ligand>
        <name>Zn(2+)</name>
        <dbReference type="ChEBI" id="CHEBI:29105"/>
        <label>1</label>
    </ligand>
</feature>
<evidence type="ECO:0000256" key="3">
    <source>
        <dbReference type="ARBA" id="ARBA00011738"/>
    </source>
</evidence>
<evidence type="ECO:0000256" key="7">
    <source>
        <dbReference type="PIRSR" id="PIRSR001235-1"/>
    </source>
</evidence>
<dbReference type="eggNOG" id="COG0624">
    <property type="taxonomic scope" value="Bacteria"/>
</dbReference>
<dbReference type="Proteomes" id="UP000056090">
    <property type="component" value="Chromosome"/>
</dbReference>
<proteinExistence type="inferred from homology"/>
<dbReference type="SUPFAM" id="SSF55031">
    <property type="entry name" value="Bacterial exopeptidase dimerisation domain"/>
    <property type="match status" value="1"/>
</dbReference>
<dbReference type="InterPro" id="IPR036264">
    <property type="entry name" value="Bact_exopeptidase_dim_dom"/>
</dbReference>
<comment type="subunit">
    <text evidence="3">Homodimer.</text>
</comment>
<name>A0A075P5P3_9ALTE</name>
<feature type="binding site" evidence="7">
    <location>
        <position position="128"/>
    </location>
    <ligand>
        <name>Zn(2+)</name>
        <dbReference type="ChEBI" id="CHEBI:29105"/>
        <label>2</label>
    </ligand>
</feature>
<keyword evidence="5 10" id="KW-0378">Hydrolase</keyword>
<dbReference type="PANTHER" id="PTHR32494:SF19">
    <property type="entry name" value="ALLANTOATE DEIMINASE-RELATED"/>
    <property type="match status" value="1"/>
</dbReference>
<feature type="binding site" evidence="7">
    <location>
        <position position="192"/>
    </location>
    <ligand>
        <name>Zn(2+)</name>
        <dbReference type="ChEBI" id="CHEBI:29105"/>
        <label>1</label>
    </ligand>
</feature>
<dbReference type="KEGG" id="aal:EP13_07975"/>
<keyword evidence="4 7" id="KW-0479">Metal-binding</keyword>
<evidence type="ECO:0000313" key="10">
    <source>
        <dbReference type="EMBL" id="AIF98622.1"/>
    </source>
</evidence>